<protein>
    <submittedName>
        <fullName evidence="2">Hsk1-interacting molecule 1-like protein</fullName>
    </submittedName>
</protein>
<dbReference type="OrthoDB" id="21380at2759"/>
<dbReference type="InterPro" id="IPR013939">
    <property type="entry name" value="Regulatory_Dfp1/Him1"/>
</dbReference>
<dbReference type="EMBL" id="JMKJ01000022">
    <property type="protein sequence ID" value="KGG52982.1"/>
    <property type="molecule type" value="Genomic_DNA"/>
</dbReference>
<dbReference type="GO" id="GO:0010571">
    <property type="term" value="P:positive regulation of nuclear cell cycle DNA replication"/>
    <property type="evidence" value="ECO:0007669"/>
    <property type="project" value="TreeGrafter"/>
</dbReference>
<reference evidence="2 3" key="1">
    <citation type="submission" date="2014-04" db="EMBL/GenBank/DDBJ databases">
        <title>A new species of microsporidia sheds light on the evolution of extreme parasitism.</title>
        <authorList>
            <person name="Haag K.L."/>
            <person name="James T.Y."/>
            <person name="Larsson R."/>
            <person name="Schaer T.M."/>
            <person name="Refardt D."/>
            <person name="Pombert J.-F."/>
            <person name="Ebert D."/>
        </authorList>
    </citation>
    <scope>NUCLEOTIDE SEQUENCE [LARGE SCALE GENOMIC DNA]</scope>
    <source>
        <strain evidence="2 3">UGP3</strain>
        <tissue evidence="2">Spores</tissue>
    </source>
</reference>
<dbReference type="GeneID" id="25258136"/>
<dbReference type="AlphaFoldDB" id="A0A098VVK3"/>
<evidence type="ECO:0000313" key="2">
    <source>
        <dbReference type="EMBL" id="KGG52982.1"/>
    </source>
</evidence>
<dbReference type="Proteomes" id="UP000029725">
    <property type="component" value="Unassembled WGS sequence"/>
</dbReference>
<name>A0A098VVK3_9MICR</name>
<dbReference type="GO" id="GO:0043539">
    <property type="term" value="F:protein serine/threonine kinase activator activity"/>
    <property type="evidence" value="ECO:0007669"/>
    <property type="project" value="TreeGrafter"/>
</dbReference>
<sequence length="363" mass="40407">MQSARLAAPSANVHFPSLSPCSLFYLDIEDRDLSAKLISTLSSIGLKVTSFFSIDVTHMVTNRVSSDDLRKLRIDARVSQPQEPPKSALCPSPMASPISSTTWKPTKEGLLTPVSVFSPSDCKSIAMILSATVGSERQRSLDLIKKALEMKITIWSINRMAFASIYFIGRAIYHPTVAQCQSAAQKIKGQFKPPPGASRIVWKNQDRKKGKDFQVADTHNIDGIDNPSATVKRASENFKLFEHHFVMIQDIFHYYKPIFKEYPPATSGDNNQVATYPTLYLAAAFGFCPFLVQSVRKSGVSSKGVSSNVGVHHSFMSSMAHQKSRYERVKKPGFCECCLEKYTDMDESRSTGNLQNHPKTIRL</sequence>
<keyword evidence="3" id="KW-1185">Reference proteome</keyword>
<proteinExistence type="predicted"/>
<dbReference type="RefSeq" id="XP_013239409.1">
    <property type="nucleotide sequence ID" value="XM_013383955.1"/>
</dbReference>
<dbReference type="PANTHER" id="PTHR15375">
    <property type="entry name" value="ACTIVATOR OF S-PHASE KINASE-RELATED"/>
    <property type="match status" value="1"/>
</dbReference>
<dbReference type="GO" id="GO:0031431">
    <property type="term" value="C:Dbf4-dependent protein kinase complex"/>
    <property type="evidence" value="ECO:0007669"/>
    <property type="project" value="TreeGrafter"/>
</dbReference>
<dbReference type="VEuPathDB" id="MicrosporidiaDB:DI09_11p270"/>
<dbReference type="Pfam" id="PF08630">
    <property type="entry name" value="Dfp1_Him1_M"/>
    <property type="match status" value="1"/>
</dbReference>
<dbReference type="InterPro" id="IPR051590">
    <property type="entry name" value="Replication_Regulatory_Kinase"/>
</dbReference>
<feature type="domain" description="Regulatory subunit Dfp1/Him1 central region" evidence="1">
    <location>
        <begin position="233"/>
        <end position="291"/>
    </location>
</feature>
<accession>A0A098VVK3</accession>
<gene>
    <name evidence="2" type="ORF">DI09_11p270</name>
</gene>
<comment type="caution">
    <text evidence="2">The sequence shown here is derived from an EMBL/GenBank/DDBJ whole genome shotgun (WGS) entry which is preliminary data.</text>
</comment>
<evidence type="ECO:0000259" key="1">
    <source>
        <dbReference type="Pfam" id="PF08630"/>
    </source>
</evidence>
<organism evidence="2 3">
    <name type="scientific">Mitosporidium daphniae</name>
    <dbReference type="NCBI Taxonomy" id="1485682"/>
    <lineage>
        <taxon>Eukaryota</taxon>
        <taxon>Fungi</taxon>
        <taxon>Fungi incertae sedis</taxon>
        <taxon>Microsporidia</taxon>
        <taxon>Mitosporidium</taxon>
    </lineage>
</organism>
<evidence type="ECO:0000313" key="3">
    <source>
        <dbReference type="Proteomes" id="UP000029725"/>
    </source>
</evidence>
<dbReference type="GO" id="GO:1901987">
    <property type="term" value="P:regulation of cell cycle phase transition"/>
    <property type="evidence" value="ECO:0007669"/>
    <property type="project" value="TreeGrafter"/>
</dbReference>
<dbReference type="PANTHER" id="PTHR15375:SF26">
    <property type="entry name" value="PROTEIN CHIFFON"/>
    <property type="match status" value="1"/>
</dbReference>
<dbReference type="HOGENOM" id="CLU_763088_0_0_1"/>